<name>A0A0V1IN98_TRIPS</name>
<evidence type="ECO:0000313" key="2">
    <source>
        <dbReference type="EMBL" id="KRZ24303.1"/>
    </source>
</evidence>
<evidence type="ECO:0000313" key="3">
    <source>
        <dbReference type="Proteomes" id="UP000054632"/>
    </source>
</evidence>
<gene>
    <name evidence="1" type="ORF">T4A_8373</name>
    <name evidence="2" type="ORF">T4B_1059</name>
</gene>
<evidence type="ECO:0000313" key="1">
    <source>
        <dbReference type="EMBL" id="KRY73405.1"/>
    </source>
</evidence>
<reference evidence="3 4" key="1">
    <citation type="submission" date="2015-01" db="EMBL/GenBank/DDBJ databases">
        <title>Evolution of Trichinella species and genotypes.</title>
        <authorList>
            <person name="Korhonen P.K."/>
            <person name="Edoardo P."/>
            <person name="Giuseppe L.R."/>
            <person name="Gasser R.B."/>
        </authorList>
    </citation>
    <scope>NUCLEOTIDE SEQUENCE [LARGE SCALE GENOMIC DNA]</scope>
    <source>
        <strain evidence="1">ISS13</strain>
        <strain evidence="2">ISS588</strain>
    </source>
</reference>
<accession>A0A0V1IN98</accession>
<dbReference type="EMBL" id="JYDS01000124">
    <property type="protein sequence ID" value="KRZ24303.1"/>
    <property type="molecule type" value="Genomic_DNA"/>
</dbReference>
<evidence type="ECO:0000313" key="4">
    <source>
        <dbReference type="Proteomes" id="UP000054805"/>
    </source>
</evidence>
<dbReference type="AlphaFoldDB" id="A0A0V1IN98"/>
<dbReference type="Proteomes" id="UP000054805">
    <property type="component" value="Unassembled WGS sequence"/>
</dbReference>
<dbReference type="EMBL" id="JYDR01000034">
    <property type="protein sequence ID" value="KRY73405.1"/>
    <property type="molecule type" value="Genomic_DNA"/>
</dbReference>
<comment type="caution">
    <text evidence="2">The sequence shown here is derived from an EMBL/GenBank/DDBJ whole genome shotgun (WGS) entry which is preliminary data.</text>
</comment>
<organism evidence="2 4">
    <name type="scientific">Trichinella pseudospiralis</name>
    <name type="common">Parasitic roundworm</name>
    <dbReference type="NCBI Taxonomy" id="6337"/>
    <lineage>
        <taxon>Eukaryota</taxon>
        <taxon>Metazoa</taxon>
        <taxon>Ecdysozoa</taxon>
        <taxon>Nematoda</taxon>
        <taxon>Enoplea</taxon>
        <taxon>Dorylaimia</taxon>
        <taxon>Trichinellida</taxon>
        <taxon>Trichinellidae</taxon>
        <taxon>Trichinella</taxon>
    </lineage>
</organism>
<sequence>MGVFRNTELKLQSCIMVVGGGGRLSAISVQLKIIISLMMEIVRQESSAGQRRGKKGGRSCTMEVPSRVDFKHEGDVSALLRVSRVVDKSVLSS</sequence>
<dbReference type="Proteomes" id="UP000054632">
    <property type="component" value="Unassembled WGS sequence"/>
</dbReference>
<keyword evidence="4" id="KW-1185">Reference proteome</keyword>
<protein>
    <submittedName>
        <fullName evidence="2">Uncharacterized protein</fullName>
    </submittedName>
</protein>
<proteinExistence type="predicted"/>